<proteinExistence type="predicted"/>
<comment type="caution">
    <text evidence="2">The sequence shown here is derived from an EMBL/GenBank/DDBJ whole genome shotgun (WGS) entry which is preliminary data.</text>
</comment>
<organism evidence="2 3">
    <name type="scientific">Nonomuraea typhae</name>
    <dbReference type="NCBI Taxonomy" id="2603600"/>
    <lineage>
        <taxon>Bacteria</taxon>
        <taxon>Bacillati</taxon>
        <taxon>Actinomycetota</taxon>
        <taxon>Actinomycetes</taxon>
        <taxon>Streptosporangiales</taxon>
        <taxon>Streptosporangiaceae</taxon>
        <taxon>Nonomuraea</taxon>
    </lineage>
</organism>
<gene>
    <name evidence="2" type="ORF">ACIBG2_35615</name>
</gene>
<reference evidence="2 3" key="1">
    <citation type="submission" date="2024-10" db="EMBL/GenBank/DDBJ databases">
        <title>The Natural Products Discovery Center: Release of the First 8490 Sequenced Strains for Exploring Actinobacteria Biosynthetic Diversity.</title>
        <authorList>
            <person name="Kalkreuter E."/>
            <person name="Kautsar S.A."/>
            <person name="Yang D."/>
            <person name="Bader C.D."/>
            <person name="Teijaro C.N."/>
            <person name="Fluegel L."/>
            <person name="Davis C.M."/>
            <person name="Simpson J.R."/>
            <person name="Lauterbach L."/>
            <person name="Steele A.D."/>
            <person name="Gui C."/>
            <person name="Meng S."/>
            <person name="Li G."/>
            <person name="Viehrig K."/>
            <person name="Ye F."/>
            <person name="Su P."/>
            <person name="Kiefer A.F."/>
            <person name="Nichols A."/>
            <person name="Cepeda A.J."/>
            <person name="Yan W."/>
            <person name="Fan B."/>
            <person name="Jiang Y."/>
            <person name="Adhikari A."/>
            <person name="Zheng C.-J."/>
            <person name="Schuster L."/>
            <person name="Cowan T.M."/>
            <person name="Smanski M.J."/>
            <person name="Chevrette M.G."/>
            <person name="De Carvalho L.P.S."/>
            <person name="Shen B."/>
        </authorList>
    </citation>
    <scope>NUCLEOTIDE SEQUENCE [LARGE SCALE GENOMIC DNA]</scope>
    <source>
        <strain evidence="2 3">NPDC050545</strain>
    </source>
</reference>
<evidence type="ECO:0000313" key="2">
    <source>
        <dbReference type="EMBL" id="MFI6502753.1"/>
    </source>
</evidence>
<dbReference type="EMBL" id="JBITGY010000010">
    <property type="protein sequence ID" value="MFI6502753.1"/>
    <property type="molecule type" value="Genomic_DNA"/>
</dbReference>
<dbReference type="RefSeq" id="WP_397088261.1">
    <property type="nucleotide sequence ID" value="NZ_JBITGY010000010.1"/>
</dbReference>
<feature type="signal peptide" evidence="1">
    <location>
        <begin position="1"/>
        <end position="22"/>
    </location>
</feature>
<keyword evidence="3" id="KW-1185">Reference proteome</keyword>
<evidence type="ECO:0000256" key="1">
    <source>
        <dbReference type="SAM" id="SignalP"/>
    </source>
</evidence>
<dbReference type="Proteomes" id="UP001612741">
    <property type="component" value="Unassembled WGS sequence"/>
</dbReference>
<sequence length="127" mass="13528">MNKVLKSAIVGAVVAVSGLAMAQPALANSFSKNVGDGTISYDDGGDRFCAQAYNTEGRRWVEVTLTPVNGGGPTKTIRDNNDQYGHPGATCTSLSTAYEDTQYRASVRTYWGETGNVTNRGTTSFYS</sequence>
<feature type="chain" id="PRO_5045420455" description="Secreted protein" evidence="1">
    <location>
        <begin position="23"/>
        <end position="127"/>
    </location>
</feature>
<keyword evidence="1" id="KW-0732">Signal</keyword>
<name>A0ABW7Z3T1_9ACTN</name>
<accession>A0ABW7Z3T1</accession>
<evidence type="ECO:0000313" key="3">
    <source>
        <dbReference type="Proteomes" id="UP001612741"/>
    </source>
</evidence>
<protein>
    <recommendedName>
        <fullName evidence="4">Secreted protein</fullName>
    </recommendedName>
</protein>
<evidence type="ECO:0008006" key="4">
    <source>
        <dbReference type="Google" id="ProtNLM"/>
    </source>
</evidence>